<dbReference type="Proteomes" id="UP000007879">
    <property type="component" value="Unassembled WGS sequence"/>
</dbReference>
<dbReference type="Pfam" id="PF20238">
    <property type="entry name" value="BIM1-like_dom"/>
    <property type="match status" value="1"/>
</dbReference>
<evidence type="ECO:0000256" key="1">
    <source>
        <dbReference type="SAM" id="SignalP"/>
    </source>
</evidence>
<proteinExistence type="predicted"/>
<feature type="chain" id="PRO_5010859298" description="Copper acquisition factor BIM1-like domain-containing protein" evidence="1">
    <location>
        <begin position="23"/>
        <end position="164"/>
    </location>
</feature>
<dbReference type="InParanoid" id="A0A1X7ULP8"/>
<dbReference type="Gene3D" id="2.70.50.70">
    <property type="match status" value="1"/>
</dbReference>
<sequence length="164" mass="17933">MRKMNSLFAVLLSCFIFVCIEAHVCLIFPPQRGGIPDAVFTYAGDITCLHVLKAPCGGMAAEDPKVSFKAGQNGSLSIQKNLDHYYASNPGYWGVYLWTGGAKRGKYVGGFPDTADFKTFDTRSVDAMIPADTPTGNAFIQVIYAPNNPDTPKMFYQCADIKIE</sequence>
<name>A0A1X7ULP8_AMPQE</name>
<dbReference type="PANTHER" id="PTHR37916:SF1">
    <property type="entry name" value="COPPER ACQUISITION FACTOR BIM1-LIKE DOMAIN-CONTAINING PROTEIN"/>
    <property type="match status" value="1"/>
</dbReference>
<feature type="signal peptide" evidence="1">
    <location>
        <begin position="1"/>
        <end position="22"/>
    </location>
</feature>
<feature type="domain" description="Copper acquisition factor BIM1-like" evidence="2">
    <location>
        <begin position="22"/>
        <end position="163"/>
    </location>
</feature>
<keyword evidence="4" id="KW-1185">Reference proteome</keyword>
<gene>
    <name evidence="3" type="primary">105313217</name>
</gene>
<dbReference type="EnsemblMetazoa" id="XM_011406454.2">
    <property type="protein sequence ID" value="XP_011404756.1"/>
    <property type="gene ID" value="LOC105313217"/>
</dbReference>
<keyword evidence="1" id="KW-0732">Signal</keyword>
<dbReference type="eggNOG" id="ENOG502S5Y2">
    <property type="taxonomic scope" value="Eukaryota"/>
</dbReference>
<evidence type="ECO:0000313" key="3">
    <source>
        <dbReference type="EnsemblMetazoa" id="Aqu2.1.28352_001"/>
    </source>
</evidence>
<dbReference type="InterPro" id="IPR046530">
    <property type="entry name" value="BIM1-like_dom"/>
</dbReference>
<evidence type="ECO:0000259" key="2">
    <source>
        <dbReference type="Pfam" id="PF20238"/>
    </source>
</evidence>
<dbReference type="AlphaFoldDB" id="A0A1X7ULP8"/>
<evidence type="ECO:0000313" key="4">
    <source>
        <dbReference type="Proteomes" id="UP000007879"/>
    </source>
</evidence>
<dbReference type="OrthoDB" id="10022075at2759"/>
<dbReference type="OMA" id="PRREYIM"/>
<accession>A0A1X7ULP8</accession>
<dbReference type="EnsemblMetazoa" id="Aqu2.1.28352_001">
    <property type="protein sequence ID" value="Aqu2.1.28352_001"/>
    <property type="gene ID" value="Aqu2.1.28352"/>
</dbReference>
<protein>
    <recommendedName>
        <fullName evidence="2">Copper acquisition factor BIM1-like domain-containing protein</fullName>
    </recommendedName>
</protein>
<organism evidence="3">
    <name type="scientific">Amphimedon queenslandica</name>
    <name type="common">Sponge</name>
    <dbReference type="NCBI Taxonomy" id="400682"/>
    <lineage>
        <taxon>Eukaryota</taxon>
        <taxon>Metazoa</taxon>
        <taxon>Porifera</taxon>
        <taxon>Demospongiae</taxon>
        <taxon>Heteroscleromorpha</taxon>
        <taxon>Haplosclerida</taxon>
        <taxon>Niphatidae</taxon>
        <taxon>Amphimedon</taxon>
    </lineage>
</organism>
<reference evidence="3" key="2">
    <citation type="submission" date="2017-05" db="UniProtKB">
        <authorList>
            <consortium name="EnsemblMetazoa"/>
        </authorList>
    </citation>
    <scope>IDENTIFICATION</scope>
</reference>
<dbReference type="KEGG" id="aqu:105313217"/>
<reference evidence="4" key="1">
    <citation type="journal article" date="2010" name="Nature">
        <title>The Amphimedon queenslandica genome and the evolution of animal complexity.</title>
        <authorList>
            <person name="Srivastava M."/>
            <person name="Simakov O."/>
            <person name="Chapman J."/>
            <person name="Fahey B."/>
            <person name="Gauthier M.E."/>
            <person name="Mitros T."/>
            <person name="Richards G.S."/>
            <person name="Conaco C."/>
            <person name="Dacre M."/>
            <person name="Hellsten U."/>
            <person name="Larroux C."/>
            <person name="Putnam N.H."/>
            <person name="Stanke M."/>
            <person name="Adamska M."/>
            <person name="Darling A."/>
            <person name="Degnan S.M."/>
            <person name="Oakley T.H."/>
            <person name="Plachetzki D.C."/>
            <person name="Zhai Y."/>
            <person name="Adamski M."/>
            <person name="Calcino A."/>
            <person name="Cummins S.F."/>
            <person name="Goodstein D.M."/>
            <person name="Harris C."/>
            <person name="Jackson D.J."/>
            <person name="Leys S.P."/>
            <person name="Shu S."/>
            <person name="Woodcroft B.J."/>
            <person name="Vervoort M."/>
            <person name="Kosik K.S."/>
            <person name="Manning G."/>
            <person name="Degnan B.M."/>
            <person name="Rokhsar D.S."/>
        </authorList>
    </citation>
    <scope>NUCLEOTIDE SEQUENCE [LARGE SCALE GENOMIC DNA]</scope>
</reference>
<dbReference type="PANTHER" id="PTHR37916">
    <property type="entry name" value="CHITIN-BINDING TYPE-4 DOMAIN-CONTAINING PROTEIN"/>
    <property type="match status" value="1"/>
</dbReference>